<dbReference type="CDD" id="cd00075">
    <property type="entry name" value="HATPase"/>
    <property type="match status" value="1"/>
</dbReference>
<dbReference type="PATRIC" id="fig|56107.3.peg.2087"/>
<dbReference type="Pfam" id="PF00512">
    <property type="entry name" value="HisKA"/>
    <property type="match status" value="1"/>
</dbReference>
<evidence type="ECO:0000313" key="11">
    <source>
        <dbReference type="Proteomes" id="UP000010475"/>
    </source>
</evidence>
<feature type="domain" description="Histidine kinase" evidence="8">
    <location>
        <begin position="147"/>
        <end position="362"/>
    </location>
</feature>
<dbReference type="InterPro" id="IPR000014">
    <property type="entry name" value="PAS"/>
</dbReference>
<keyword evidence="3" id="KW-0597">Phosphoprotein</keyword>
<dbReference type="InterPro" id="IPR003594">
    <property type="entry name" value="HATPase_dom"/>
</dbReference>
<dbReference type="FunFam" id="3.30.565.10:FF:000006">
    <property type="entry name" value="Sensor histidine kinase WalK"/>
    <property type="match status" value="1"/>
</dbReference>
<organism evidence="10 11">
    <name type="scientific">Cylindrospermum stagnale PCC 7417</name>
    <dbReference type="NCBI Taxonomy" id="56107"/>
    <lineage>
        <taxon>Bacteria</taxon>
        <taxon>Bacillati</taxon>
        <taxon>Cyanobacteriota</taxon>
        <taxon>Cyanophyceae</taxon>
        <taxon>Nostocales</taxon>
        <taxon>Nostocaceae</taxon>
        <taxon>Cylindrospermum</taxon>
    </lineage>
</organism>
<dbReference type="Gene3D" id="1.10.287.130">
    <property type="match status" value="1"/>
</dbReference>
<reference evidence="10 11" key="1">
    <citation type="submission" date="2012-06" db="EMBL/GenBank/DDBJ databases">
        <title>Finished chromosome of genome of Cylindrospermum stagnale PCC 7417.</title>
        <authorList>
            <consortium name="US DOE Joint Genome Institute"/>
            <person name="Gugger M."/>
            <person name="Coursin T."/>
            <person name="Rippka R."/>
            <person name="Tandeau De Marsac N."/>
            <person name="Huntemann M."/>
            <person name="Wei C.-L."/>
            <person name="Han J."/>
            <person name="Detter J.C."/>
            <person name="Han C."/>
            <person name="Tapia R."/>
            <person name="Chen A."/>
            <person name="Kyrpides N."/>
            <person name="Mavromatis K."/>
            <person name="Markowitz V."/>
            <person name="Szeto E."/>
            <person name="Ivanova N."/>
            <person name="Pagani I."/>
            <person name="Pati A."/>
            <person name="Goodwin L."/>
            <person name="Nordberg H.P."/>
            <person name="Cantor M.N."/>
            <person name="Hua S.X."/>
            <person name="Woyke T."/>
            <person name="Kerfeld C.A."/>
        </authorList>
    </citation>
    <scope>NUCLEOTIDE SEQUENCE [LARGE SCALE GENOMIC DNA]</scope>
    <source>
        <strain evidence="10 11">PCC 7417</strain>
    </source>
</reference>
<evidence type="ECO:0000256" key="2">
    <source>
        <dbReference type="ARBA" id="ARBA00012438"/>
    </source>
</evidence>
<dbReference type="GO" id="GO:0000155">
    <property type="term" value="F:phosphorelay sensor kinase activity"/>
    <property type="evidence" value="ECO:0007669"/>
    <property type="project" value="InterPro"/>
</dbReference>
<evidence type="ECO:0000259" key="9">
    <source>
        <dbReference type="PROSITE" id="PS50112"/>
    </source>
</evidence>
<dbReference type="PANTHER" id="PTHR43711">
    <property type="entry name" value="TWO-COMPONENT HISTIDINE KINASE"/>
    <property type="match status" value="1"/>
</dbReference>
<dbReference type="EMBL" id="CP003642">
    <property type="protein sequence ID" value="AFZ24128.1"/>
    <property type="molecule type" value="Genomic_DNA"/>
</dbReference>
<dbReference type="InterPro" id="IPR036097">
    <property type="entry name" value="HisK_dim/P_sf"/>
</dbReference>
<dbReference type="Pfam" id="PF13426">
    <property type="entry name" value="PAS_9"/>
    <property type="match status" value="1"/>
</dbReference>
<keyword evidence="4" id="KW-0808">Transferase</keyword>
<evidence type="ECO:0000256" key="4">
    <source>
        <dbReference type="ARBA" id="ARBA00022679"/>
    </source>
</evidence>
<dbReference type="Gene3D" id="3.30.450.20">
    <property type="entry name" value="PAS domain"/>
    <property type="match status" value="1"/>
</dbReference>
<dbReference type="HOGENOM" id="CLU_000445_89_2_3"/>
<evidence type="ECO:0000256" key="3">
    <source>
        <dbReference type="ARBA" id="ARBA00022553"/>
    </source>
</evidence>
<dbReference type="Gene3D" id="3.30.565.10">
    <property type="entry name" value="Histidine kinase-like ATPase, C-terminal domain"/>
    <property type="match status" value="1"/>
</dbReference>
<evidence type="ECO:0000256" key="7">
    <source>
        <dbReference type="ARBA" id="ARBA00055745"/>
    </source>
</evidence>
<evidence type="ECO:0000259" key="8">
    <source>
        <dbReference type="PROSITE" id="PS50109"/>
    </source>
</evidence>
<dbReference type="eggNOG" id="COG2205">
    <property type="taxonomic scope" value="Bacteria"/>
</dbReference>
<comment type="function">
    <text evidence="7">Photoreceptor which exists in two forms that are reversibly interconvertible by light: the R form that absorbs maximally in the red region of the spectrum and the FR form that absorbs maximally in the far-red region.</text>
</comment>
<feature type="domain" description="PAS" evidence="9">
    <location>
        <begin position="29"/>
        <end position="69"/>
    </location>
</feature>
<name>K9WVA8_9NOST</name>
<dbReference type="PANTHER" id="PTHR43711:SF26">
    <property type="entry name" value="SENSOR HISTIDINE KINASE RCSC"/>
    <property type="match status" value="1"/>
</dbReference>
<dbReference type="RefSeq" id="WP_015207384.1">
    <property type="nucleotide sequence ID" value="NC_019757.1"/>
</dbReference>
<evidence type="ECO:0000313" key="10">
    <source>
        <dbReference type="EMBL" id="AFZ24128.1"/>
    </source>
</evidence>
<dbReference type="Proteomes" id="UP000010475">
    <property type="component" value="Chromosome"/>
</dbReference>
<dbReference type="InterPro" id="IPR050736">
    <property type="entry name" value="Sensor_HK_Regulatory"/>
</dbReference>
<sequence length="370" mass="41562">MNSGDYTLVQSNSQLAQQPDVELTFADFLINQAVDSAFCLEENARFIYVNDATCQMTKYSREELLSMTLADIDIDFSLQDWSEKWRVLVTSKTRNSLTFKSRCRTKGGRIFLVEIAITYVKDQGREFSCAFARDKSDSELRANFVSTVCHQFRTPLNIVSFSNSLLKRHIDEWTEDKIKPLLDHIQTAVEQLSQMLDDILFLAKAEAIKLNFEPKPLDLVQFCDDLLAQMRMSTSHNFIKFVNLGNCLIASIDKKLLEPILNNLLDNAIKYSPLGSVIELKLACEDGKIIFQVKDTGIGIPPVDQQRLFEPFYRGSNIAHIPGTGLGLSIVKNLVDLHGGQIMVVSEVGVGTTFTVMLPSVKLPFTGSET</sequence>
<dbReference type="InterPro" id="IPR004358">
    <property type="entry name" value="Sig_transdc_His_kin-like_C"/>
</dbReference>
<dbReference type="KEGG" id="csg:Cylst_1876"/>
<dbReference type="PRINTS" id="PR00344">
    <property type="entry name" value="BCTRLSENSOR"/>
</dbReference>
<dbReference type="SUPFAM" id="SSF55785">
    <property type="entry name" value="PYP-like sensor domain (PAS domain)"/>
    <property type="match status" value="1"/>
</dbReference>
<dbReference type="PROSITE" id="PS50109">
    <property type="entry name" value="HIS_KIN"/>
    <property type="match status" value="1"/>
</dbReference>
<dbReference type="InterPro" id="IPR003661">
    <property type="entry name" value="HisK_dim/P_dom"/>
</dbReference>
<dbReference type="AlphaFoldDB" id="K9WVA8"/>
<dbReference type="STRING" id="56107.Cylst_1876"/>
<dbReference type="NCBIfam" id="TIGR00229">
    <property type="entry name" value="sensory_box"/>
    <property type="match status" value="1"/>
</dbReference>
<dbReference type="SMART" id="SM00387">
    <property type="entry name" value="HATPase_c"/>
    <property type="match status" value="1"/>
</dbReference>
<dbReference type="SUPFAM" id="SSF55874">
    <property type="entry name" value="ATPase domain of HSP90 chaperone/DNA topoisomerase II/histidine kinase"/>
    <property type="match status" value="1"/>
</dbReference>
<keyword evidence="5" id="KW-0418">Kinase</keyword>
<protein>
    <recommendedName>
        <fullName evidence="2">histidine kinase</fullName>
        <ecNumber evidence="2">2.7.13.3</ecNumber>
    </recommendedName>
</protein>
<dbReference type="PROSITE" id="PS50112">
    <property type="entry name" value="PAS"/>
    <property type="match status" value="1"/>
</dbReference>
<dbReference type="Pfam" id="PF02518">
    <property type="entry name" value="HATPase_c"/>
    <property type="match status" value="1"/>
</dbReference>
<accession>K9WVA8</accession>
<dbReference type="CDD" id="cd00082">
    <property type="entry name" value="HisKA"/>
    <property type="match status" value="1"/>
</dbReference>
<dbReference type="OrthoDB" id="509491at2"/>
<proteinExistence type="predicted"/>
<keyword evidence="11" id="KW-1185">Reference proteome</keyword>
<dbReference type="EC" id="2.7.13.3" evidence="2"/>
<dbReference type="SUPFAM" id="SSF47384">
    <property type="entry name" value="Homodimeric domain of signal transducing histidine kinase"/>
    <property type="match status" value="1"/>
</dbReference>
<evidence type="ECO:0000256" key="1">
    <source>
        <dbReference type="ARBA" id="ARBA00000085"/>
    </source>
</evidence>
<dbReference type="InterPro" id="IPR005467">
    <property type="entry name" value="His_kinase_dom"/>
</dbReference>
<dbReference type="InterPro" id="IPR036890">
    <property type="entry name" value="HATPase_C_sf"/>
</dbReference>
<dbReference type="SMART" id="SM00388">
    <property type="entry name" value="HisKA"/>
    <property type="match status" value="1"/>
</dbReference>
<dbReference type="InterPro" id="IPR035965">
    <property type="entry name" value="PAS-like_dom_sf"/>
</dbReference>
<evidence type="ECO:0000256" key="6">
    <source>
        <dbReference type="ARBA" id="ARBA00023012"/>
    </source>
</evidence>
<comment type="catalytic activity">
    <reaction evidence="1">
        <text>ATP + protein L-histidine = ADP + protein N-phospho-L-histidine.</text>
        <dbReference type="EC" id="2.7.13.3"/>
    </reaction>
</comment>
<keyword evidence="6" id="KW-0902">Two-component regulatory system</keyword>
<evidence type="ECO:0000256" key="5">
    <source>
        <dbReference type="ARBA" id="ARBA00022777"/>
    </source>
</evidence>
<gene>
    <name evidence="10" type="ORF">Cylst_1876</name>
</gene>
<dbReference type="CDD" id="cd00130">
    <property type="entry name" value="PAS"/>
    <property type="match status" value="1"/>
</dbReference>